<dbReference type="GO" id="GO:0046872">
    <property type="term" value="F:metal ion binding"/>
    <property type="evidence" value="ECO:0007669"/>
    <property type="project" value="UniProtKB-KW"/>
</dbReference>
<feature type="region of interest" description="Disordered" evidence="9">
    <location>
        <begin position="324"/>
        <end position="376"/>
    </location>
</feature>
<dbReference type="SUPFAM" id="SSF52009">
    <property type="entry name" value="Phosphohistidine domain"/>
    <property type="match status" value="1"/>
</dbReference>
<evidence type="ECO:0000259" key="12">
    <source>
        <dbReference type="Pfam" id="PF05524"/>
    </source>
</evidence>
<dbReference type="InterPro" id="IPR008279">
    <property type="entry name" value="PEP-util_enz_mobile_dom"/>
</dbReference>
<evidence type="ECO:0000256" key="3">
    <source>
        <dbReference type="ARBA" id="ARBA00016544"/>
    </source>
</evidence>
<keyword evidence="7" id="KW-0460">Magnesium</keyword>
<organism evidence="13 14">
    <name type="scientific">Chthoniobacter flavus Ellin428</name>
    <dbReference type="NCBI Taxonomy" id="497964"/>
    <lineage>
        <taxon>Bacteria</taxon>
        <taxon>Pseudomonadati</taxon>
        <taxon>Verrucomicrobiota</taxon>
        <taxon>Spartobacteria</taxon>
        <taxon>Chthoniobacterales</taxon>
        <taxon>Chthoniobacteraceae</taxon>
        <taxon>Chthoniobacter</taxon>
    </lineage>
</organism>
<dbReference type="Pfam" id="PF02896">
    <property type="entry name" value="PEP-utilizers_C"/>
    <property type="match status" value="1"/>
</dbReference>
<feature type="domain" description="Phosphotransferase system enzyme I N-terminal" evidence="12">
    <location>
        <begin position="15"/>
        <end position="138"/>
    </location>
</feature>
<evidence type="ECO:0000313" key="14">
    <source>
        <dbReference type="Proteomes" id="UP000005824"/>
    </source>
</evidence>
<evidence type="ECO:0000256" key="1">
    <source>
        <dbReference type="ARBA" id="ARBA00001946"/>
    </source>
</evidence>
<dbReference type="PANTHER" id="PTHR46244:SF3">
    <property type="entry name" value="PHOSPHOENOLPYRUVATE-PROTEIN PHOSPHOTRANSFERASE"/>
    <property type="match status" value="1"/>
</dbReference>
<dbReference type="eggNOG" id="COG1080">
    <property type="taxonomic scope" value="Bacteria"/>
</dbReference>
<evidence type="ECO:0000259" key="10">
    <source>
        <dbReference type="Pfam" id="PF00391"/>
    </source>
</evidence>
<keyword evidence="14" id="KW-1185">Reference proteome</keyword>
<evidence type="ECO:0000256" key="9">
    <source>
        <dbReference type="SAM" id="MobiDB-lite"/>
    </source>
</evidence>
<dbReference type="AlphaFoldDB" id="B4D5T6"/>
<evidence type="ECO:0000256" key="8">
    <source>
        <dbReference type="ARBA" id="ARBA00033235"/>
    </source>
</evidence>
<evidence type="ECO:0000313" key="13">
    <source>
        <dbReference type="EMBL" id="EDY18139.1"/>
    </source>
</evidence>
<keyword evidence="4 13" id="KW-0808">Transferase</keyword>
<dbReference type="Pfam" id="PF00391">
    <property type="entry name" value="PEP-utilizers"/>
    <property type="match status" value="1"/>
</dbReference>
<dbReference type="Proteomes" id="UP000005824">
    <property type="component" value="Unassembled WGS sequence"/>
</dbReference>
<dbReference type="InterPro" id="IPR036618">
    <property type="entry name" value="PtsI_HPr-bd_sf"/>
</dbReference>
<proteinExistence type="inferred from homology"/>
<dbReference type="InterPro" id="IPR015813">
    <property type="entry name" value="Pyrv/PenolPyrv_kinase-like_dom"/>
</dbReference>
<gene>
    <name evidence="13" type="ORF">CfE428DRAFT_4275</name>
</gene>
<sequence>MSNDAAGPNQEKRFHGVGVSPGIARGTIFVYRPEDETPALRRIEEREIPEEIARFEAALIATRTQILEMQHRIAESIGAKDAGIFDAHLLVVEDRTLIDEVLRTLARDKTNVEYVFQNVAGRYAKTLSEIDDPYLRERALDIHDVTRRVVRNLMGKESRDLASVTTPHILIAHNLAPSDTAQLNRQLVLGFATDIGSKTSHTAIMARSLNIPAVVGLHDASSQLATGDHILLDGYNGLVIVNPSDQTLWEYGELEVKKTEVEEKLTQLRETVSTTLDGRHVTLSANIELPEDLEQVQLSGAEGVGLYRTEFFYIGKSELPSEEAQYKALPQGGRKRAAAQRHHSHPGPRRRQIHERAAHARGAQSFPRLAGDPLLP</sequence>
<dbReference type="SUPFAM" id="SSF47831">
    <property type="entry name" value="Enzyme I of the PEP:sugar phosphotransferase system HPr-binding (sub)domain"/>
    <property type="match status" value="1"/>
</dbReference>
<dbReference type="Gene3D" id="3.50.30.10">
    <property type="entry name" value="Phosphohistidine domain"/>
    <property type="match status" value="1"/>
</dbReference>
<keyword evidence="13" id="KW-0670">Pyruvate</keyword>
<dbReference type="STRING" id="497964.CfE428DRAFT_4275"/>
<dbReference type="InterPro" id="IPR036637">
    <property type="entry name" value="Phosphohistidine_dom_sf"/>
</dbReference>
<evidence type="ECO:0000256" key="5">
    <source>
        <dbReference type="ARBA" id="ARBA00022723"/>
    </source>
</evidence>
<feature type="domain" description="PEP-utilising enzyme mobile" evidence="10">
    <location>
        <begin position="167"/>
        <end position="237"/>
    </location>
</feature>
<keyword evidence="6" id="KW-0418">Kinase</keyword>
<dbReference type="InterPro" id="IPR050499">
    <property type="entry name" value="PEP-utilizing_PTS_enzyme"/>
</dbReference>
<dbReference type="Pfam" id="PF05524">
    <property type="entry name" value="PEP-utilisers_N"/>
    <property type="match status" value="1"/>
</dbReference>
<evidence type="ECO:0000256" key="4">
    <source>
        <dbReference type="ARBA" id="ARBA00022679"/>
    </source>
</evidence>
<feature type="domain" description="PEP-utilising enzyme C-terminal" evidence="11">
    <location>
        <begin position="264"/>
        <end position="328"/>
    </location>
</feature>
<dbReference type="GO" id="GO:0009401">
    <property type="term" value="P:phosphoenolpyruvate-dependent sugar phosphotransferase system"/>
    <property type="evidence" value="ECO:0007669"/>
    <property type="project" value="InterPro"/>
</dbReference>
<comment type="caution">
    <text evidence="13">The sequence shown here is derived from an EMBL/GenBank/DDBJ whole genome shotgun (WGS) entry which is preliminary data.</text>
</comment>
<dbReference type="Gene3D" id="3.20.20.60">
    <property type="entry name" value="Phosphoenolpyruvate-binding domains"/>
    <property type="match status" value="1"/>
</dbReference>
<dbReference type="Gene3D" id="1.10.274.10">
    <property type="entry name" value="PtsI, HPr-binding domain"/>
    <property type="match status" value="1"/>
</dbReference>
<protein>
    <recommendedName>
        <fullName evidence="3">Phosphoenolpyruvate-protein phosphotransferase</fullName>
    </recommendedName>
    <alternativeName>
        <fullName evidence="8">Phosphotransferase system, enzyme I</fullName>
    </alternativeName>
</protein>
<comment type="cofactor">
    <cofactor evidence="1">
        <name>Mg(2+)</name>
        <dbReference type="ChEBI" id="CHEBI:18420"/>
    </cofactor>
</comment>
<accession>B4D5T6</accession>
<feature type="compositionally biased region" description="Basic residues" evidence="9">
    <location>
        <begin position="333"/>
        <end position="353"/>
    </location>
</feature>
<evidence type="ECO:0000256" key="2">
    <source>
        <dbReference type="ARBA" id="ARBA00007837"/>
    </source>
</evidence>
<dbReference type="SUPFAM" id="SSF51621">
    <property type="entry name" value="Phosphoenolpyruvate/pyruvate domain"/>
    <property type="match status" value="1"/>
</dbReference>
<dbReference type="InParanoid" id="B4D5T6"/>
<dbReference type="InterPro" id="IPR000121">
    <property type="entry name" value="PEP_util_C"/>
</dbReference>
<dbReference type="PANTHER" id="PTHR46244">
    <property type="entry name" value="PHOSPHOENOLPYRUVATE-PROTEIN PHOSPHOTRANSFERASE"/>
    <property type="match status" value="1"/>
</dbReference>
<dbReference type="EMBL" id="ABVL01000014">
    <property type="protein sequence ID" value="EDY18139.1"/>
    <property type="molecule type" value="Genomic_DNA"/>
</dbReference>
<dbReference type="GO" id="GO:0016301">
    <property type="term" value="F:kinase activity"/>
    <property type="evidence" value="ECO:0007669"/>
    <property type="project" value="UniProtKB-KW"/>
</dbReference>
<dbReference type="InterPro" id="IPR008731">
    <property type="entry name" value="PTS_EIN"/>
</dbReference>
<keyword evidence="5" id="KW-0479">Metal-binding</keyword>
<dbReference type="RefSeq" id="WP_006981599.1">
    <property type="nucleotide sequence ID" value="NZ_ABVL01000014.1"/>
</dbReference>
<reference evidence="13 14" key="1">
    <citation type="journal article" date="2011" name="J. Bacteriol.">
        <title>Genome sequence of Chthoniobacter flavus Ellin428, an aerobic heterotrophic soil bacterium.</title>
        <authorList>
            <person name="Kant R."/>
            <person name="van Passel M.W."/>
            <person name="Palva A."/>
            <person name="Lucas S."/>
            <person name="Lapidus A."/>
            <person name="Glavina Del Rio T."/>
            <person name="Dalin E."/>
            <person name="Tice H."/>
            <person name="Bruce D."/>
            <person name="Goodwin L."/>
            <person name="Pitluck S."/>
            <person name="Larimer F.W."/>
            <person name="Land M.L."/>
            <person name="Hauser L."/>
            <person name="Sangwan P."/>
            <person name="de Vos W.M."/>
            <person name="Janssen P.H."/>
            <person name="Smidt H."/>
        </authorList>
    </citation>
    <scope>NUCLEOTIDE SEQUENCE [LARGE SCALE GENOMIC DNA]</scope>
    <source>
        <strain evidence="13 14">Ellin428</strain>
    </source>
</reference>
<comment type="similarity">
    <text evidence="2">Belongs to the PEP-utilizing enzyme family.</text>
</comment>
<evidence type="ECO:0000256" key="6">
    <source>
        <dbReference type="ARBA" id="ARBA00022777"/>
    </source>
</evidence>
<name>B4D5T6_9BACT</name>
<evidence type="ECO:0000259" key="11">
    <source>
        <dbReference type="Pfam" id="PF02896"/>
    </source>
</evidence>
<evidence type="ECO:0000256" key="7">
    <source>
        <dbReference type="ARBA" id="ARBA00022842"/>
    </source>
</evidence>
<dbReference type="InterPro" id="IPR040442">
    <property type="entry name" value="Pyrv_kinase-like_dom_sf"/>
</dbReference>